<protein>
    <submittedName>
        <fullName evidence="2">Uncharacterized protein</fullName>
    </submittedName>
</protein>
<dbReference type="OrthoDB" id="2968385at2"/>
<sequence length="89" mass="9260">MSEDKRNTPSDLVKNTSKQASGLVNKTADTANEIIKSVSGKGGLVGKVSDTSADFVKNVSNTGNKMVGKTVDTASKAVKGASNKLFKKK</sequence>
<reference evidence="2 3" key="1">
    <citation type="submission" date="2018-06" db="EMBL/GenBank/DDBJ databases">
        <title>Freshwater and sediment microbial communities from various areas in North America, analyzing microbe dynamics in response to fracking.</title>
        <authorList>
            <person name="Lamendella R."/>
        </authorList>
    </citation>
    <scope>NUCLEOTIDE SEQUENCE [LARGE SCALE GENOMIC DNA]</scope>
    <source>
        <strain evidence="2 3">97B</strain>
    </source>
</reference>
<name>A0A366EFQ0_9BACI</name>
<evidence type="ECO:0000256" key="1">
    <source>
        <dbReference type="SAM" id="MobiDB-lite"/>
    </source>
</evidence>
<feature type="region of interest" description="Disordered" evidence="1">
    <location>
        <begin position="1"/>
        <end position="26"/>
    </location>
</feature>
<accession>A0A366EFQ0</accession>
<dbReference type="EMBL" id="QNRJ01000021">
    <property type="protein sequence ID" value="RBP01158.1"/>
    <property type="molecule type" value="Genomic_DNA"/>
</dbReference>
<dbReference type="AlphaFoldDB" id="A0A366EFQ0"/>
<comment type="caution">
    <text evidence="2">The sequence shown here is derived from an EMBL/GenBank/DDBJ whole genome shotgun (WGS) entry which is preliminary data.</text>
</comment>
<feature type="compositionally biased region" description="Polar residues" evidence="1">
    <location>
        <begin position="9"/>
        <end position="26"/>
    </location>
</feature>
<proteinExistence type="predicted"/>
<evidence type="ECO:0000313" key="3">
    <source>
        <dbReference type="Proteomes" id="UP000252118"/>
    </source>
</evidence>
<gene>
    <name evidence="2" type="ORF">DET59_12166</name>
</gene>
<evidence type="ECO:0000313" key="2">
    <source>
        <dbReference type="EMBL" id="RBP01158.1"/>
    </source>
</evidence>
<dbReference type="RefSeq" id="WP_113971005.1">
    <property type="nucleotide sequence ID" value="NZ_JBITUV010000010.1"/>
</dbReference>
<organism evidence="2 3">
    <name type="scientific">Rossellomorea aquimaris</name>
    <dbReference type="NCBI Taxonomy" id="189382"/>
    <lineage>
        <taxon>Bacteria</taxon>
        <taxon>Bacillati</taxon>
        <taxon>Bacillota</taxon>
        <taxon>Bacilli</taxon>
        <taxon>Bacillales</taxon>
        <taxon>Bacillaceae</taxon>
        <taxon>Rossellomorea</taxon>
    </lineage>
</organism>
<dbReference type="Proteomes" id="UP000252118">
    <property type="component" value="Unassembled WGS sequence"/>
</dbReference>